<accession>A0A090VF38</accession>
<dbReference type="SUPFAM" id="SSF47384">
    <property type="entry name" value="Homodimeric domain of signal transducing histidine kinase"/>
    <property type="match status" value="1"/>
</dbReference>
<dbReference type="Pfam" id="PF00672">
    <property type="entry name" value="HAMP"/>
    <property type="match status" value="1"/>
</dbReference>
<evidence type="ECO:0000256" key="1">
    <source>
        <dbReference type="ARBA" id="ARBA00000085"/>
    </source>
</evidence>
<gene>
    <name evidence="10" type="ORF">JCM19300_715</name>
</gene>
<dbReference type="Pfam" id="PF02518">
    <property type="entry name" value="HATPase_c"/>
    <property type="match status" value="1"/>
</dbReference>
<evidence type="ECO:0000256" key="2">
    <source>
        <dbReference type="ARBA" id="ARBA00004370"/>
    </source>
</evidence>
<dbReference type="PROSITE" id="PS50885">
    <property type="entry name" value="HAMP"/>
    <property type="match status" value="1"/>
</dbReference>
<keyword evidence="7" id="KW-1133">Transmembrane helix</keyword>
<comment type="caution">
    <text evidence="10">The sequence shown here is derived from an EMBL/GenBank/DDBJ whole genome shotgun (WGS) entry which is preliminary data.</text>
</comment>
<dbReference type="CDD" id="cd00082">
    <property type="entry name" value="HisKA"/>
    <property type="match status" value="1"/>
</dbReference>
<comment type="subcellular location">
    <subcellularLocation>
        <location evidence="2">Membrane</location>
    </subcellularLocation>
</comment>
<dbReference type="InterPro" id="IPR003594">
    <property type="entry name" value="HATPase_dom"/>
</dbReference>
<evidence type="ECO:0000256" key="4">
    <source>
        <dbReference type="ARBA" id="ARBA00022553"/>
    </source>
</evidence>
<protein>
    <recommendedName>
        <fullName evidence="3">histidine kinase</fullName>
        <ecNumber evidence="3">2.7.13.3</ecNumber>
    </recommendedName>
</protein>
<dbReference type="GO" id="GO:0000155">
    <property type="term" value="F:phosphorelay sensor kinase activity"/>
    <property type="evidence" value="ECO:0007669"/>
    <property type="project" value="InterPro"/>
</dbReference>
<dbReference type="PROSITE" id="PS50109">
    <property type="entry name" value="HIS_KIN"/>
    <property type="match status" value="1"/>
</dbReference>
<sequence length="561" mass="63622">MIGFSYVVYSNIGDFKEDMKNNTIINATLVGDYCAVPLVFDVSESATETLGKLQNIPSLEVGIVYNDKHEVFAEYYKNGNKIPVSNTFVKGSWNKFEDDHLSVSKPIFSDEEFAGTIYLRVSTEELTMKINDYLVKMAILLVCLLLVNYILATWLQKVLSEPILNLTKATKEISQEGNYKLRVHKQGNDEIGDLVDEYNEMLSQIYVREEALKQRTNELTQTLGDLKQTQEKLINSEKLAALGQLIAGVAHEINTPLGAIRSSIGNINKTLCFVLNEYPIFINELPKELKENFLNLVEDSFKNRHMLTSKEERSLKKKISKIFEEHDIKNAYSFADTFVDMMVVENVENYLDLLQNENSEKIIETAYKITGLQRSTENIEFAADRASKVVFALKNSSRVNNYEEQVLADVTEGIESVLILYNNQIKQGIEVAKVYKEIPEILCYYDELNQVWTNILHNAIYAMELNGKLTIKTYTENNWVVVSISDSGRGIPKDEIDKIFDPFFSTKPTGEGTGIGLDISKRIVEKHHGKIEVQSEPGKTTFSVYLPIAGSNNEDSIKPQQ</sequence>
<dbReference type="Pfam" id="PF17152">
    <property type="entry name" value="CHASE8"/>
    <property type="match status" value="1"/>
</dbReference>
<dbReference type="InterPro" id="IPR036097">
    <property type="entry name" value="HisK_dim/P_sf"/>
</dbReference>
<dbReference type="EC" id="2.7.13.3" evidence="3"/>
<organism evidence="10 11">
    <name type="scientific">Algibacter lectus</name>
    <dbReference type="NCBI Taxonomy" id="221126"/>
    <lineage>
        <taxon>Bacteria</taxon>
        <taxon>Pseudomonadati</taxon>
        <taxon>Bacteroidota</taxon>
        <taxon>Flavobacteriia</taxon>
        <taxon>Flavobacteriales</taxon>
        <taxon>Flavobacteriaceae</taxon>
        <taxon>Algibacter</taxon>
    </lineage>
</organism>
<feature type="transmembrane region" description="Helical" evidence="7">
    <location>
        <begin position="133"/>
        <end position="155"/>
    </location>
</feature>
<dbReference type="PRINTS" id="PR00344">
    <property type="entry name" value="BCTRLSENSOR"/>
</dbReference>
<feature type="domain" description="HAMP" evidence="9">
    <location>
        <begin position="157"/>
        <end position="210"/>
    </location>
</feature>
<dbReference type="InterPro" id="IPR036890">
    <property type="entry name" value="HATPase_C_sf"/>
</dbReference>
<dbReference type="Gene3D" id="6.10.340.10">
    <property type="match status" value="1"/>
</dbReference>
<dbReference type="PANTHER" id="PTHR43065">
    <property type="entry name" value="SENSOR HISTIDINE KINASE"/>
    <property type="match status" value="1"/>
</dbReference>
<evidence type="ECO:0000256" key="3">
    <source>
        <dbReference type="ARBA" id="ARBA00012438"/>
    </source>
</evidence>
<dbReference type="SMART" id="SM00304">
    <property type="entry name" value="HAMP"/>
    <property type="match status" value="1"/>
</dbReference>
<feature type="domain" description="Histidine kinase" evidence="8">
    <location>
        <begin position="323"/>
        <end position="550"/>
    </location>
</feature>
<evidence type="ECO:0000256" key="5">
    <source>
        <dbReference type="ARBA" id="ARBA00022679"/>
    </source>
</evidence>
<evidence type="ECO:0000256" key="6">
    <source>
        <dbReference type="ARBA" id="ARBA00022777"/>
    </source>
</evidence>
<dbReference type="Proteomes" id="UP000029644">
    <property type="component" value="Unassembled WGS sequence"/>
</dbReference>
<dbReference type="InterPro" id="IPR004358">
    <property type="entry name" value="Sig_transdc_His_kin-like_C"/>
</dbReference>
<dbReference type="PANTHER" id="PTHR43065:SF48">
    <property type="entry name" value="HISTIDINE KINASE"/>
    <property type="match status" value="1"/>
</dbReference>
<evidence type="ECO:0000259" key="8">
    <source>
        <dbReference type="PROSITE" id="PS50109"/>
    </source>
</evidence>
<dbReference type="SUPFAM" id="SSF55874">
    <property type="entry name" value="ATPase domain of HSP90 chaperone/DNA topoisomerase II/histidine kinase"/>
    <property type="match status" value="1"/>
</dbReference>
<keyword evidence="7" id="KW-0472">Membrane</keyword>
<dbReference type="Gene3D" id="1.10.287.130">
    <property type="match status" value="1"/>
</dbReference>
<dbReference type="InterPro" id="IPR003661">
    <property type="entry name" value="HisK_dim/P_dom"/>
</dbReference>
<keyword evidence="7" id="KW-0812">Transmembrane</keyword>
<keyword evidence="6 10" id="KW-0418">Kinase</keyword>
<dbReference type="SMART" id="SM00387">
    <property type="entry name" value="HATPase_c"/>
    <property type="match status" value="1"/>
</dbReference>
<evidence type="ECO:0000313" key="10">
    <source>
        <dbReference type="EMBL" id="GAL61969.1"/>
    </source>
</evidence>
<dbReference type="InterPro" id="IPR005467">
    <property type="entry name" value="His_kinase_dom"/>
</dbReference>
<dbReference type="CDD" id="cd06225">
    <property type="entry name" value="HAMP"/>
    <property type="match status" value="1"/>
</dbReference>
<evidence type="ECO:0000256" key="7">
    <source>
        <dbReference type="SAM" id="Phobius"/>
    </source>
</evidence>
<keyword evidence="5" id="KW-0808">Transferase</keyword>
<proteinExistence type="predicted"/>
<keyword evidence="4" id="KW-0597">Phosphoprotein</keyword>
<comment type="catalytic activity">
    <reaction evidence="1">
        <text>ATP + protein L-histidine = ADP + protein N-phospho-L-histidine.</text>
        <dbReference type="EC" id="2.7.13.3"/>
    </reaction>
</comment>
<dbReference type="InterPro" id="IPR033417">
    <property type="entry name" value="CHASE8"/>
</dbReference>
<evidence type="ECO:0000259" key="9">
    <source>
        <dbReference type="PROSITE" id="PS50885"/>
    </source>
</evidence>
<dbReference type="InterPro" id="IPR003660">
    <property type="entry name" value="HAMP_dom"/>
</dbReference>
<evidence type="ECO:0000313" key="11">
    <source>
        <dbReference type="Proteomes" id="UP000029644"/>
    </source>
</evidence>
<name>A0A090VF38_9FLAO</name>
<dbReference type="SUPFAM" id="SSF158472">
    <property type="entry name" value="HAMP domain-like"/>
    <property type="match status" value="1"/>
</dbReference>
<dbReference type="AlphaFoldDB" id="A0A090VF38"/>
<dbReference type="Gene3D" id="3.30.565.10">
    <property type="entry name" value="Histidine kinase-like ATPase, C-terminal domain"/>
    <property type="match status" value="1"/>
</dbReference>
<dbReference type="EMBL" id="BBNQ01000004">
    <property type="protein sequence ID" value="GAL61969.1"/>
    <property type="molecule type" value="Genomic_DNA"/>
</dbReference>
<reference evidence="10 11" key="1">
    <citation type="journal article" date="2014" name="Genome Announc.">
        <title>Draft Genome Sequences of Marine Flavobacterium Algibacter lectus Strains SS8 and NR4.</title>
        <authorList>
            <person name="Takatani N."/>
            <person name="Nakanishi M."/>
            <person name="Meirelles P."/>
            <person name="Mino S."/>
            <person name="Suda W."/>
            <person name="Oshima K."/>
            <person name="Hattori M."/>
            <person name="Ohkuma M."/>
            <person name="Hosokawa M."/>
            <person name="Miyashita K."/>
            <person name="Thompson F.L."/>
            <person name="Niwa A."/>
            <person name="Sawabe T."/>
            <person name="Sawabe T."/>
        </authorList>
    </citation>
    <scope>NUCLEOTIDE SEQUENCE [LARGE SCALE GENOMIC DNA]</scope>
    <source>
        <strain evidence="10 11">JCM 19300</strain>
    </source>
</reference>
<dbReference type="GO" id="GO:0016020">
    <property type="term" value="C:membrane"/>
    <property type="evidence" value="ECO:0007669"/>
    <property type="project" value="UniProtKB-SubCell"/>
</dbReference>